<feature type="compositionally biased region" description="Low complexity" evidence="1">
    <location>
        <begin position="52"/>
        <end position="89"/>
    </location>
</feature>
<organism evidence="2 3">
    <name type="scientific">Haematococcus lacustris</name>
    <name type="common">Green alga</name>
    <name type="synonym">Haematococcus pluvialis</name>
    <dbReference type="NCBI Taxonomy" id="44745"/>
    <lineage>
        <taxon>Eukaryota</taxon>
        <taxon>Viridiplantae</taxon>
        <taxon>Chlorophyta</taxon>
        <taxon>core chlorophytes</taxon>
        <taxon>Chlorophyceae</taxon>
        <taxon>CS clade</taxon>
        <taxon>Chlamydomonadales</taxon>
        <taxon>Haematococcaceae</taxon>
        <taxon>Haematococcus</taxon>
    </lineage>
</organism>
<evidence type="ECO:0000313" key="3">
    <source>
        <dbReference type="Proteomes" id="UP000485058"/>
    </source>
</evidence>
<feature type="region of interest" description="Disordered" evidence="1">
    <location>
        <begin position="39"/>
        <end position="108"/>
    </location>
</feature>
<comment type="caution">
    <text evidence="2">The sequence shown here is derived from an EMBL/GenBank/DDBJ whole genome shotgun (WGS) entry which is preliminary data.</text>
</comment>
<evidence type="ECO:0000313" key="2">
    <source>
        <dbReference type="EMBL" id="GFH12782.1"/>
    </source>
</evidence>
<dbReference type="Proteomes" id="UP000485058">
    <property type="component" value="Unassembled WGS sequence"/>
</dbReference>
<sequence length="186" mass="19585">MHGFPRFVAPAHSAAVVTARNASTSRLDLAPRPAIAQVTRGTPQPASHASLPHTSALPTHPATAPTASQAHPAPQRRGWQGQGQASQPGPSRPTPHRPEPTMPAARQMVKQRHQHNIELAAHGRAHAGLRGQELKVGSVVERYTTTMSEKEKGEGSQCRTGAGGVGMAALPLACHAKYDFCCMGKG</sequence>
<reference evidence="2 3" key="1">
    <citation type="submission" date="2020-02" db="EMBL/GenBank/DDBJ databases">
        <title>Draft genome sequence of Haematococcus lacustris strain NIES-144.</title>
        <authorList>
            <person name="Morimoto D."/>
            <person name="Nakagawa S."/>
            <person name="Yoshida T."/>
            <person name="Sawayama S."/>
        </authorList>
    </citation>
    <scope>NUCLEOTIDE SEQUENCE [LARGE SCALE GENOMIC DNA]</scope>
    <source>
        <strain evidence="2 3">NIES-144</strain>
    </source>
</reference>
<dbReference type="EMBL" id="BLLF01000539">
    <property type="protein sequence ID" value="GFH12782.1"/>
    <property type="molecule type" value="Genomic_DNA"/>
</dbReference>
<gene>
    <name evidence="2" type="ORF">HaLaN_08532</name>
</gene>
<protein>
    <submittedName>
        <fullName evidence="2">Uncharacterized protein</fullName>
    </submittedName>
</protein>
<accession>A0A699ZBD1</accession>
<keyword evidence="3" id="KW-1185">Reference proteome</keyword>
<evidence type="ECO:0000256" key="1">
    <source>
        <dbReference type="SAM" id="MobiDB-lite"/>
    </source>
</evidence>
<name>A0A699ZBD1_HAELA</name>
<dbReference type="AlphaFoldDB" id="A0A699ZBD1"/>
<proteinExistence type="predicted"/>